<sequence>MTERTQWEYATVPLLTHATKQILDQWGEDGWELVSVLPGPTGEQHVAYLKRAK</sequence>
<reference evidence="1 2" key="1">
    <citation type="journal article" date="2019" name="Emerg. Microbes Infect.">
        <title>Comprehensive subspecies identification of 175 nontuberculous mycobacteria species based on 7547 genomic profiles.</title>
        <authorList>
            <person name="Matsumoto Y."/>
            <person name="Kinjo T."/>
            <person name="Motooka D."/>
            <person name="Nabeya D."/>
            <person name="Jung N."/>
            <person name="Uechi K."/>
            <person name="Horii T."/>
            <person name="Iida T."/>
            <person name="Fujita J."/>
            <person name="Nakamura S."/>
        </authorList>
    </citation>
    <scope>NUCLEOTIDE SEQUENCE [LARGE SCALE GENOMIC DNA]</scope>
    <source>
        <strain evidence="1 2">JCM 6367</strain>
    </source>
</reference>
<dbReference type="Proteomes" id="UP000466554">
    <property type="component" value="Chromosome"/>
</dbReference>
<organism evidence="1 2">
    <name type="scientific">Mycolicibacterium parafortuitum</name>
    <name type="common">Mycobacterium parafortuitum</name>
    <dbReference type="NCBI Taxonomy" id="39692"/>
    <lineage>
        <taxon>Bacteria</taxon>
        <taxon>Bacillati</taxon>
        <taxon>Actinomycetota</taxon>
        <taxon>Actinomycetes</taxon>
        <taxon>Mycobacteriales</taxon>
        <taxon>Mycobacteriaceae</taxon>
        <taxon>Mycolicibacterium</taxon>
    </lineage>
</organism>
<proteinExistence type="predicted"/>
<name>A0A7I7U0X6_MYCPF</name>
<protein>
    <recommendedName>
        <fullName evidence="3">DUF4177 domain-containing protein</fullName>
    </recommendedName>
</protein>
<evidence type="ECO:0000313" key="2">
    <source>
        <dbReference type="Proteomes" id="UP000466554"/>
    </source>
</evidence>
<dbReference type="RefSeq" id="WP_104862631.1">
    <property type="nucleotide sequence ID" value="NZ_AP022598.1"/>
</dbReference>
<evidence type="ECO:0008006" key="3">
    <source>
        <dbReference type="Google" id="ProtNLM"/>
    </source>
</evidence>
<accession>A0A7I7U0X6</accession>
<dbReference type="EMBL" id="AP022598">
    <property type="protein sequence ID" value="BBY75050.1"/>
    <property type="molecule type" value="Genomic_DNA"/>
</dbReference>
<dbReference type="AlphaFoldDB" id="A0A7I7U0X6"/>
<evidence type="ECO:0000313" key="1">
    <source>
        <dbReference type="EMBL" id="BBY75050.1"/>
    </source>
</evidence>
<gene>
    <name evidence="1" type="ORF">MPRF_19490</name>
</gene>